<feature type="compositionally biased region" description="Acidic residues" evidence="10">
    <location>
        <begin position="342"/>
        <end position="354"/>
    </location>
</feature>
<evidence type="ECO:0000256" key="5">
    <source>
        <dbReference type="ARBA" id="ARBA00023125"/>
    </source>
</evidence>
<dbReference type="CDD" id="cd07980">
    <property type="entry name" value="TFIIF_beta"/>
    <property type="match status" value="1"/>
</dbReference>
<feature type="compositionally biased region" description="Low complexity" evidence="10">
    <location>
        <begin position="325"/>
        <end position="341"/>
    </location>
</feature>
<dbReference type="PANTHER" id="PTHR10445:SF0">
    <property type="entry name" value="GENERAL TRANSCRIPTION FACTOR IIF SUBUNIT 2"/>
    <property type="match status" value="1"/>
</dbReference>
<dbReference type="Pfam" id="PF02270">
    <property type="entry name" value="TFIIF_beta"/>
    <property type="match status" value="1"/>
</dbReference>
<dbReference type="GO" id="GO:0005674">
    <property type="term" value="C:transcription factor TFIIF complex"/>
    <property type="evidence" value="ECO:0007669"/>
    <property type="project" value="InterPro"/>
</dbReference>
<keyword evidence="6" id="KW-0804">Transcription</keyword>
<dbReference type="Pfam" id="PF17683">
    <property type="entry name" value="TFIIF_beta_N"/>
    <property type="match status" value="1"/>
</dbReference>
<dbReference type="SUPFAM" id="SSF46785">
    <property type="entry name" value="Winged helix' DNA-binding domain"/>
    <property type="match status" value="1"/>
</dbReference>
<comment type="caution">
    <text evidence="13">The sequence shown here is derived from an EMBL/GenBank/DDBJ whole genome shotgun (WGS) entry which is preliminary data.</text>
</comment>
<keyword evidence="5" id="KW-0238">DNA-binding</keyword>
<name>A0AAN7B9G1_9PEZI</name>
<feature type="domain" description="TFIIF beta subunit N-terminal" evidence="12">
    <location>
        <begin position="40"/>
        <end position="188"/>
    </location>
</feature>
<keyword evidence="7" id="KW-0539">Nucleus</keyword>
<reference evidence="13" key="2">
    <citation type="submission" date="2023-05" db="EMBL/GenBank/DDBJ databases">
        <authorList>
            <consortium name="Lawrence Berkeley National Laboratory"/>
            <person name="Steindorff A."/>
            <person name="Hensen N."/>
            <person name="Bonometti L."/>
            <person name="Westerberg I."/>
            <person name="Brannstrom I.O."/>
            <person name="Guillou S."/>
            <person name="Cros-Aarteil S."/>
            <person name="Calhoun S."/>
            <person name="Haridas S."/>
            <person name="Kuo A."/>
            <person name="Mondo S."/>
            <person name="Pangilinan J."/>
            <person name="Riley R."/>
            <person name="Labutti K."/>
            <person name="Andreopoulos B."/>
            <person name="Lipzen A."/>
            <person name="Chen C."/>
            <person name="Yanf M."/>
            <person name="Daum C."/>
            <person name="Ng V."/>
            <person name="Clum A."/>
            <person name="Ohm R."/>
            <person name="Martin F."/>
            <person name="Silar P."/>
            <person name="Natvig D."/>
            <person name="Lalanne C."/>
            <person name="Gautier V."/>
            <person name="Ament-Velasquez S.L."/>
            <person name="Kruys A."/>
            <person name="Hutchinson M.I."/>
            <person name="Powell A.J."/>
            <person name="Barry K."/>
            <person name="Miller A.N."/>
            <person name="Grigoriev I.V."/>
            <person name="Debuchy R."/>
            <person name="Gladieux P."/>
            <person name="Thoren M.H."/>
            <person name="Johannesson H."/>
        </authorList>
    </citation>
    <scope>NUCLEOTIDE SEQUENCE</scope>
    <source>
        <strain evidence="13">PSN293</strain>
    </source>
</reference>
<evidence type="ECO:0000256" key="3">
    <source>
        <dbReference type="ARBA" id="ARBA00021453"/>
    </source>
</evidence>
<evidence type="ECO:0000259" key="11">
    <source>
        <dbReference type="Pfam" id="PF02270"/>
    </source>
</evidence>
<dbReference type="InterPro" id="IPR011039">
    <property type="entry name" value="TFIIF_interaction"/>
</dbReference>
<dbReference type="InterPro" id="IPR036390">
    <property type="entry name" value="WH_DNA-bd_sf"/>
</dbReference>
<accession>A0AAN7B9G1</accession>
<evidence type="ECO:0000256" key="8">
    <source>
        <dbReference type="ARBA" id="ARBA00081473"/>
    </source>
</evidence>
<evidence type="ECO:0000256" key="2">
    <source>
        <dbReference type="ARBA" id="ARBA00009543"/>
    </source>
</evidence>
<organism evidence="13 14">
    <name type="scientific">Rhypophila decipiens</name>
    <dbReference type="NCBI Taxonomy" id="261697"/>
    <lineage>
        <taxon>Eukaryota</taxon>
        <taxon>Fungi</taxon>
        <taxon>Dikarya</taxon>
        <taxon>Ascomycota</taxon>
        <taxon>Pezizomycotina</taxon>
        <taxon>Sordariomycetes</taxon>
        <taxon>Sordariomycetidae</taxon>
        <taxon>Sordariales</taxon>
        <taxon>Naviculisporaceae</taxon>
        <taxon>Rhypophila</taxon>
    </lineage>
</organism>
<evidence type="ECO:0000256" key="7">
    <source>
        <dbReference type="ARBA" id="ARBA00023242"/>
    </source>
</evidence>
<reference evidence="13" key="1">
    <citation type="journal article" date="2023" name="Mol. Phylogenet. Evol.">
        <title>Genome-scale phylogeny and comparative genomics of the fungal order Sordariales.</title>
        <authorList>
            <person name="Hensen N."/>
            <person name="Bonometti L."/>
            <person name="Westerberg I."/>
            <person name="Brannstrom I.O."/>
            <person name="Guillou S."/>
            <person name="Cros-Aarteil S."/>
            <person name="Calhoun S."/>
            <person name="Haridas S."/>
            <person name="Kuo A."/>
            <person name="Mondo S."/>
            <person name="Pangilinan J."/>
            <person name="Riley R."/>
            <person name="LaButti K."/>
            <person name="Andreopoulos B."/>
            <person name="Lipzen A."/>
            <person name="Chen C."/>
            <person name="Yan M."/>
            <person name="Daum C."/>
            <person name="Ng V."/>
            <person name="Clum A."/>
            <person name="Steindorff A."/>
            <person name="Ohm R.A."/>
            <person name="Martin F."/>
            <person name="Silar P."/>
            <person name="Natvig D.O."/>
            <person name="Lalanne C."/>
            <person name="Gautier V."/>
            <person name="Ament-Velasquez S.L."/>
            <person name="Kruys A."/>
            <person name="Hutchinson M.I."/>
            <person name="Powell A.J."/>
            <person name="Barry K."/>
            <person name="Miller A.N."/>
            <person name="Grigoriev I.V."/>
            <person name="Debuchy R."/>
            <person name="Gladieux P."/>
            <person name="Hiltunen Thoren M."/>
            <person name="Johannesson H."/>
        </authorList>
    </citation>
    <scope>NUCLEOTIDE SEQUENCE</scope>
    <source>
        <strain evidence="13">PSN293</strain>
    </source>
</reference>
<dbReference type="Proteomes" id="UP001301769">
    <property type="component" value="Unassembled WGS sequence"/>
</dbReference>
<evidence type="ECO:0000313" key="14">
    <source>
        <dbReference type="Proteomes" id="UP001301769"/>
    </source>
</evidence>
<feature type="region of interest" description="Disordered" evidence="10">
    <location>
        <begin position="143"/>
        <end position="164"/>
    </location>
</feature>
<comment type="similarity">
    <text evidence="2">Belongs to the TFIIF beta subunit family.</text>
</comment>
<feature type="region of interest" description="Disordered" evidence="10">
    <location>
        <begin position="323"/>
        <end position="354"/>
    </location>
</feature>
<evidence type="ECO:0000259" key="12">
    <source>
        <dbReference type="Pfam" id="PF17683"/>
    </source>
</evidence>
<dbReference type="PANTHER" id="PTHR10445">
    <property type="entry name" value="GENERAL TRANSCRIPTION FACTOR IIF SUBUNIT 2"/>
    <property type="match status" value="1"/>
</dbReference>
<feature type="domain" description="TFIIF beta subunit HTH" evidence="11">
    <location>
        <begin position="254"/>
        <end position="314"/>
    </location>
</feature>
<evidence type="ECO:0000313" key="13">
    <source>
        <dbReference type="EMBL" id="KAK4212965.1"/>
    </source>
</evidence>
<dbReference type="GO" id="GO:0006367">
    <property type="term" value="P:transcription initiation at RNA polymerase II promoter"/>
    <property type="evidence" value="ECO:0007669"/>
    <property type="project" value="InterPro"/>
</dbReference>
<comment type="subcellular location">
    <subcellularLocation>
        <location evidence="1">Nucleus</location>
    </subcellularLocation>
</comment>
<dbReference type="GO" id="GO:0003677">
    <property type="term" value="F:DNA binding"/>
    <property type="evidence" value="ECO:0007669"/>
    <property type="project" value="UniProtKB-KW"/>
</dbReference>
<evidence type="ECO:0000256" key="6">
    <source>
        <dbReference type="ARBA" id="ARBA00023163"/>
    </source>
</evidence>
<protein>
    <recommendedName>
        <fullName evidence="3">Transcription initiation factor IIF subunit beta</fullName>
    </recommendedName>
    <alternativeName>
        <fullName evidence="9">TFIIF medium subunit</fullName>
    </alternativeName>
    <alternativeName>
        <fullName evidence="8">TFIIF-beta</fullName>
    </alternativeName>
</protein>
<dbReference type="FunFam" id="1.10.10.10:FF:000035">
    <property type="entry name" value="General transcription factor IIF subunit 2"/>
    <property type="match status" value="1"/>
</dbReference>
<evidence type="ECO:0000256" key="9">
    <source>
        <dbReference type="ARBA" id="ARBA00081863"/>
    </source>
</evidence>
<proteinExistence type="inferred from homology"/>
<dbReference type="InterPro" id="IPR003196">
    <property type="entry name" value="TFIIF_beta"/>
</dbReference>
<dbReference type="EMBL" id="MU858117">
    <property type="protein sequence ID" value="KAK4212965.1"/>
    <property type="molecule type" value="Genomic_DNA"/>
</dbReference>
<evidence type="ECO:0000256" key="1">
    <source>
        <dbReference type="ARBA" id="ARBA00004123"/>
    </source>
</evidence>
<dbReference type="Gene3D" id="1.10.10.10">
    <property type="entry name" value="Winged helix-like DNA-binding domain superfamily/Winged helix DNA-binding domain"/>
    <property type="match status" value="1"/>
</dbReference>
<dbReference type="InterPro" id="IPR040450">
    <property type="entry name" value="TFIIF_beta_HTH"/>
</dbReference>
<feature type="compositionally biased region" description="Low complexity" evidence="10">
    <location>
        <begin position="144"/>
        <end position="155"/>
    </location>
</feature>
<dbReference type="SUPFAM" id="SSF50916">
    <property type="entry name" value="Rap30/74 interaction domains"/>
    <property type="match status" value="1"/>
</dbReference>
<evidence type="ECO:0000256" key="4">
    <source>
        <dbReference type="ARBA" id="ARBA00023015"/>
    </source>
</evidence>
<evidence type="ECO:0000256" key="10">
    <source>
        <dbReference type="SAM" id="MobiDB-lite"/>
    </source>
</evidence>
<dbReference type="InterPro" id="IPR040504">
    <property type="entry name" value="TFIIF_beta_N"/>
</dbReference>
<sequence>MAEPTIKPDPEAGSPFVEDEMDESTDLEFYDTTLGGGTMNRMYLARLPKFLWDAWATLDDDEEIEIGRIRQWNDKDGRTKLQMRLHPHLQQHKEIPKEYNMDIHDLHVNNTFVFTEQDLPSYAAKNKERAAALAQGIPAHLLRQQQKATEPQQPQERSRRGAPYTRRAIPKKTTIAGTIKHEVICTPVENAETEAYLTAKAYGAIPAVQAFKKRPDFMGLPLEKNEMRHSSNWDQFIKVQAKPTKAKKMENRTARWPENRLMDELARCFSMHKYWSIKAFRNKIPQPEAFIRECLEKIAELNRTGPFANHWSLAKGNEGLVQSLNPSVPADAAAPNPADDVASGDEDEEMVDIL</sequence>
<keyword evidence="14" id="KW-1185">Reference proteome</keyword>
<gene>
    <name evidence="13" type="ORF">QBC37DRAFT_423903</name>
</gene>
<keyword evidence="4" id="KW-0805">Transcription regulation</keyword>
<dbReference type="AlphaFoldDB" id="A0AAN7B9G1"/>
<dbReference type="InterPro" id="IPR036388">
    <property type="entry name" value="WH-like_DNA-bd_sf"/>
</dbReference>